<evidence type="ECO:0000313" key="3">
    <source>
        <dbReference type="Proteomes" id="UP001501074"/>
    </source>
</evidence>
<name>A0ABP6ZB28_9ACTN</name>
<keyword evidence="1" id="KW-1133">Transmembrane helix</keyword>
<keyword evidence="1" id="KW-0812">Transmembrane</keyword>
<keyword evidence="3" id="KW-1185">Reference proteome</keyword>
<dbReference type="EMBL" id="BAAAZO010000003">
    <property type="protein sequence ID" value="GAA3603861.1"/>
    <property type="molecule type" value="Genomic_DNA"/>
</dbReference>
<feature type="transmembrane region" description="Helical" evidence="1">
    <location>
        <begin position="160"/>
        <end position="179"/>
    </location>
</feature>
<feature type="transmembrane region" description="Helical" evidence="1">
    <location>
        <begin position="135"/>
        <end position="154"/>
    </location>
</feature>
<dbReference type="Proteomes" id="UP001501074">
    <property type="component" value="Unassembled WGS sequence"/>
</dbReference>
<sequence length="268" mass="25881">MPEDALSRGPGAAICQDATVTAPLPAGLAIVAAAVLAVAGYAGGWMIAAAAGLTVLALAIGWSDLLRLPHRPGTSALVLVLGVSGLVAGTVAVSPRIDVDQPLSVFSGVMAGAVLSSFGHEIVRQDGRHDLVESVTGTLAGQFVAVLAAGWILVADSGGAQAVVVAAAGAAAARVALALPLSPSVLTWAGLGTGPAASVIASFVVGGVPVLTAAAVGVAVSGVGIAIDRLVDADGLMTRLQPATLARAAAPIAAAGTAAYAVFRLGIG</sequence>
<protein>
    <recommendedName>
        <fullName evidence="4">AbrB family transcriptional regulator</fullName>
    </recommendedName>
</protein>
<evidence type="ECO:0000256" key="1">
    <source>
        <dbReference type="SAM" id="Phobius"/>
    </source>
</evidence>
<accession>A0ABP6ZB28</accession>
<feature type="transmembrane region" description="Helical" evidence="1">
    <location>
        <begin position="29"/>
        <end position="62"/>
    </location>
</feature>
<reference evidence="3" key="1">
    <citation type="journal article" date="2019" name="Int. J. Syst. Evol. Microbiol.">
        <title>The Global Catalogue of Microorganisms (GCM) 10K type strain sequencing project: providing services to taxonomists for standard genome sequencing and annotation.</title>
        <authorList>
            <consortium name="The Broad Institute Genomics Platform"/>
            <consortium name="The Broad Institute Genome Sequencing Center for Infectious Disease"/>
            <person name="Wu L."/>
            <person name="Ma J."/>
        </authorList>
    </citation>
    <scope>NUCLEOTIDE SEQUENCE [LARGE SCALE GENOMIC DNA]</scope>
    <source>
        <strain evidence="3">JCM 16902</strain>
    </source>
</reference>
<evidence type="ECO:0000313" key="2">
    <source>
        <dbReference type="EMBL" id="GAA3603861.1"/>
    </source>
</evidence>
<evidence type="ECO:0008006" key="4">
    <source>
        <dbReference type="Google" id="ProtNLM"/>
    </source>
</evidence>
<comment type="caution">
    <text evidence="2">The sequence shown here is derived from an EMBL/GenBank/DDBJ whole genome shotgun (WGS) entry which is preliminary data.</text>
</comment>
<feature type="transmembrane region" description="Helical" evidence="1">
    <location>
        <begin position="105"/>
        <end position="123"/>
    </location>
</feature>
<feature type="transmembrane region" description="Helical" evidence="1">
    <location>
        <begin position="243"/>
        <end position="263"/>
    </location>
</feature>
<organism evidence="2 3">
    <name type="scientific">Kineosporia mesophila</name>
    <dbReference type="NCBI Taxonomy" id="566012"/>
    <lineage>
        <taxon>Bacteria</taxon>
        <taxon>Bacillati</taxon>
        <taxon>Actinomycetota</taxon>
        <taxon>Actinomycetes</taxon>
        <taxon>Kineosporiales</taxon>
        <taxon>Kineosporiaceae</taxon>
        <taxon>Kineosporia</taxon>
    </lineage>
</organism>
<feature type="transmembrane region" description="Helical" evidence="1">
    <location>
        <begin position="74"/>
        <end position="93"/>
    </location>
</feature>
<keyword evidence="1" id="KW-0472">Membrane</keyword>
<proteinExistence type="predicted"/>
<gene>
    <name evidence="2" type="ORF">GCM10022223_19410</name>
</gene>